<accession>A0A6B3LF94</accession>
<feature type="domain" description="Phosphatidic acid phosphatase type 2/haloperoxidase" evidence="1">
    <location>
        <begin position="91"/>
        <end position="214"/>
    </location>
</feature>
<dbReference type="SUPFAM" id="SSF48317">
    <property type="entry name" value="Acid phosphatase/Vanadium-dependent haloperoxidase"/>
    <property type="match status" value="1"/>
</dbReference>
<dbReference type="InterPro" id="IPR036938">
    <property type="entry name" value="PAP2/HPO_sf"/>
</dbReference>
<dbReference type="Pfam" id="PF01569">
    <property type="entry name" value="PAP2"/>
    <property type="match status" value="1"/>
</dbReference>
<dbReference type="SMART" id="SM00014">
    <property type="entry name" value="acidPPc"/>
    <property type="match status" value="1"/>
</dbReference>
<gene>
    <name evidence="2" type="ORF">G3M56_014130</name>
</gene>
<name>A0A6B3LF94_9BACT</name>
<evidence type="ECO:0000313" key="2">
    <source>
        <dbReference type="EMBL" id="QQL44979.1"/>
    </source>
</evidence>
<dbReference type="RefSeq" id="WP_164365395.1">
    <property type="nucleotide sequence ID" value="NZ_CP066776.1"/>
</dbReference>
<evidence type="ECO:0000259" key="1">
    <source>
        <dbReference type="SMART" id="SM00014"/>
    </source>
</evidence>
<sequence length="435" mass="47575">MPRPHFVVRDILPALALLLIGTILFRIFNWDLPVALWAQDDQGGWSRGDTGIWRVLYVVGTWPALLSGVAAILILLVGLRRPAAARFRKPAGYLLLVLLVGPLIIANAILKDHWGRPRPRDTAPLGGEYAFEEVLTMDLSSPGKSFPCGHATMGFFFFAFYFLLRSRRPRLAKGFLVAGLGYGSIIGMARLLQGGHFASDTLWAAGVLWFTCAFLARWMKIDQPLPAVASEQFKPVSWPKLSLFCLALPAIIFFGLLASPISSNQTFELETADQSAPVKLMVKSPTATLHLLPGDTFAATATSHGHGLPGSGIKSVWNEEQKDDGRIVAELKQRESGLTSELQQTIRATFAPQRLQELSVELDTGKATLTIPEQNDDLLDPPVTVRFEAPADVAIEIISTSEELFFIEDTSGTPIHGTKDAPWHVIVPTGASVKY</sequence>
<protein>
    <submittedName>
        <fullName evidence="2">Phosphatase PAP2 family protein</fullName>
    </submittedName>
</protein>
<dbReference type="EMBL" id="CP066776">
    <property type="protein sequence ID" value="QQL44979.1"/>
    <property type="molecule type" value="Genomic_DNA"/>
</dbReference>
<reference evidence="2 3" key="1">
    <citation type="submission" date="2020-12" db="EMBL/GenBank/DDBJ databases">
        <title>Sulforoseuscoccus oceanibium gen. nov., sp. nov., a representative of the phylum Verrucomicrobia with special cytoplasmic membrane, and proposal of Sulforoseuscoccusaceae fam. nov.</title>
        <authorList>
            <person name="Xi F."/>
        </authorList>
    </citation>
    <scope>NUCLEOTIDE SEQUENCE [LARGE SCALE GENOMIC DNA]</scope>
    <source>
        <strain evidence="2 3">T37</strain>
    </source>
</reference>
<dbReference type="KEGG" id="soa:G3M56_014130"/>
<dbReference type="InterPro" id="IPR000326">
    <property type="entry name" value="PAP2/HPO"/>
</dbReference>
<proteinExistence type="predicted"/>
<dbReference type="Gene3D" id="1.20.144.10">
    <property type="entry name" value="Phosphatidic acid phosphatase type 2/haloperoxidase"/>
    <property type="match status" value="1"/>
</dbReference>
<keyword evidence="3" id="KW-1185">Reference proteome</keyword>
<dbReference type="AlphaFoldDB" id="A0A6B3LF94"/>
<dbReference type="Proteomes" id="UP000475117">
    <property type="component" value="Chromosome"/>
</dbReference>
<organism evidence="2 3">
    <name type="scientific">Sulfuriroseicoccus oceanibius</name>
    <dbReference type="NCBI Taxonomy" id="2707525"/>
    <lineage>
        <taxon>Bacteria</taxon>
        <taxon>Pseudomonadati</taxon>
        <taxon>Verrucomicrobiota</taxon>
        <taxon>Verrucomicrobiia</taxon>
        <taxon>Verrucomicrobiales</taxon>
        <taxon>Verrucomicrobiaceae</taxon>
        <taxon>Sulfuriroseicoccus</taxon>
    </lineage>
</organism>
<dbReference type="CDD" id="cd03396">
    <property type="entry name" value="PAP2_like_6"/>
    <property type="match status" value="1"/>
</dbReference>
<evidence type="ECO:0000313" key="3">
    <source>
        <dbReference type="Proteomes" id="UP000475117"/>
    </source>
</evidence>